<evidence type="ECO:0000256" key="11">
    <source>
        <dbReference type="SAM" id="Coils"/>
    </source>
</evidence>
<gene>
    <name evidence="12" type="ORF">LSALG_LOCUS10598</name>
</gene>
<evidence type="ECO:0000256" key="9">
    <source>
        <dbReference type="ARBA" id="ARBA00023136"/>
    </source>
</evidence>
<keyword evidence="8" id="KW-0333">Golgi apparatus</keyword>
<dbReference type="Proteomes" id="UP001177003">
    <property type="component" value="Chromosome 2"/>
</dbReference>
<keyword evidence="5" id="KW-0732">Signal</keyword>
<organism evidence="12 13">
    <name type="scientific">Lactuca saligna</name>
    <name type="common">Willowleaf lettuce</name>
    <dbReference type="NCBI Taxonomy" id="75948"/>
    <lineage>
        <taxon>Eukaryota</taxon>
        <taxon>Viridiplantae</taxon>
        <taxon>Streptophyta</taxon>
        <taxon>Embryophyta</taxon>
        <taxon>Tracheophyta</taxon>
        <taxon>Spermatophyta</taxon>
        <taxon>Magnoliopsida</taxon>
        <taxon>eudicotyledons</taxon>
        <taxon>Gunneridae</taxon>
        <taxon>Pentapetalae</taxon>
        <taxon>asterids</taxon>
        <taxon>campanulids</taxon>
        <taxon>Asterales</taxon>
        <taxon>Asteraceae</taxon>
        <taxon>Cichorioideae</taxon>
        <taxon>Cichorieae</taxon>
        <taxon>Lactucinae</taxon>
        <taxon>Lactuca</taxon>
    </lineage>
</organism>
<dbReference type="GO" id="GO:0010008">
    <property type="term" value="C:endosome membrane"/>
    <property type="evidence" value="ECO:0007669"/>
    <property type="project" value="UniProtKB-SubCell"/>
</dbReference>
<comment type="caution">
    <text evidence="10">Lacks conserved residue(s) required for the propagation of feature annotation.</text>
</comment>
<evidence type="ECO:0000256" key="10">
    <source>
        <dbReference type="RuleBase" id="RU363079"/>
    </source>
</evidence>
<evidence type="ECO:0000256" key="5">
    <source>
        <dbReference type="ARBA" id="ARBA00022729"/>
    </source>
</evidence>
<keyword evidence="7 10" id="KW-1133">Transmembrane helix</keyword>
<feature type="transmembrane region" description="Helical" evidence="10">
    <location>
        <begin position="201"/>
        <end position="226"/>
    </location>
</feature>
<comment type="similarity">
    <text evidence="3 10">Belongs to the nonaspanin (TM9SF) (TC 9.A.2) family.</text>
</comment>
<keyword evidence="6" id="KW-0967">Endosome</keyword>
<evidence type="ECO:0000256" key="6">
    <source>
        <dbReference type="ARBA" id="ARBA00022753"/>
    </source>
</evidence>
<evidence type="ECO:0000313" key="12">
    <source>
        <dbReference type="EMBL" id="CAI9270274.1"/>
    </source>
</evidence>
<keyword evidence="11" id="KW-0175">Coiled coil</keyword>
<sequence>MILRPQDYLLQQNSVVQDLLILACSHDVSICTLVLGDRLDPREKLVICCQKAMIFAETQVRCIITADEVFLMTGNLKSSSKIIHVNLTQENPKPLDVGKTLDMTYSVKWIETNITFARRFDVYLDYHFFEHQIHWFSIFNSFMTVIFLTGLVSMILIRTLRNDYAKYAREDDDLESLERYVSDESGWKLVHGDVFRPPRNLVLLSAVVGTGAQLDLLILRVILFAIDATLYIGKKDLLALTLIKCGDDDENCHVLEDHEKKLRTREVINERANKKLDTEKKMKEKEKLHQKIIELQKKLDDKQQLELEIKQMEGTMEVMKHMTHEDVEAKKNFESIKEDMKEKEEELEDLEELNQSLVIKERLINDELQDARKELILFEGNMWLW</sequence>
<dbReference type="EMBL" id="OX465078">
    <property type="protein sequence ID" value="CAI9270274.1"/>
    <property type="molecule type" value="Genomic_DNA"/>
</dbReference>
<evidence type="ECO:0000313" key="13">
    <source>
        <dbReference type="Proteomes" id="UP001177003"/>
    </source>
</evidence>
<comment type="subcellular location">
    <subcellularLocation>
        <location evidence="1">Endosome membrane</location>
        <topology evidence="1">Multi-pass membrane protein</topology>
    </subcellularLocation>
    <subcellularLocation>
        <location evidence="2">Golgi apparatus membrane</location>
        <topology evidence="2">Multi-pass membrane protein</topology>
    </subcellularLocation>
</comment>
<name>A0AA35V4F9_LACSI</name>
<reference evidence="12" key="1">
    <citation type="submission" date="2023-04" db="EMBL/GenBank/DDBJ databases">
        <authorList>
            <person name="Vijverberg K."/>
            <person name="Xiong W."/>
            <person name="Schranz E."/>
        </authorList>
    </citation>
    <scope>NUCLEOTIDE SEQUENCE</scope>
</reference>
<keyword evidence="4 10" id="KW-0812">Transmembrane</keyword>
<proteinExistence type="inferred from homology"/>
<evidence type="ECO:0000256" key="1">
    <source>
        <dbReference type="ARBA" id="ARBA00004337"/>
    </source>
</evidence>
<evidence type="ECO:0000256" key="7">
    <source>
        <dbReference type="ARBA" id="ARBA00022989"/>
    </source>
</evidence>
<evidence type="ECO:0000256" key="8">
    <source>
        <dbReference type="ARBA" id="ARBA00023034"/>
    </source>
</evidence>
<accession>A0AA35V4F9</accession>
<keyword evidence="9 10" id="KW-0472">Membrane</keyword>
<evidence type="ECO:0000256" key="2">
    <source>
        <dbReference type="ARBA" id="ARBA00004653"/>
    </source>
</evidence>
<dbReference type="PANTHER" id="PTHR10766:SF41">
    <property type="entry name" value="TRANSMEMBRANE 9 SUPERFAMILY MEMBER 3"/>
    <property type="match status" value="1"/>
</dbReference>
<dbReference type="InterPro" id="IPR004240">
    <property type="entry name" value="EMP70"/>
</dbReference>
<dbReference type="GO" id="GO:0000139">
    <property type="term" value="C:Golgi membrane"/>
    <property type="evidence" value="ECO:0007669"/>
    <property type="project" value="UniProtKB-SubCell"/>
</dbReference>
<keyword evidence="13" id="KW-1185">Reference proteome</keyword>
<protein>
    <recommendedName>
        <fullName evidence="10">Transmembrane 9 superfamily member</fullName>
    </recommendedName>
</protein>
<dbReference type="PANTHER" id="PTHR10766">
    <property type="entry name" value="TRANSMEMBRANE 9 SUPERFAMILY PROTEIN"/>
    <property type="match status" value="1"/>
</dbReference>
<evidence type="ECO:0000256" key="3">
    <source>
        <dbReference type="ARBA" id="ARBA00005227"/>
    </source>
</evidence>
<dbReference type="Pfam" id="PF02990">
    <property type="entry name" value="EMP70"/>
    <property type="match status" value="1"/>
</dbReference>
<feature type="coiled-coil region" evidence="11">
    <location>
        <begin position="255"/>
        <end position="370"/>
    </location>
</feature>
<feature type="transmembrane region" description="Helical" evidence="10">
    <location>
        <begin position="133"/>
        <end position="157"/>
    </location>
</feature>
<evidence type="ECO:0000256" key="4">
    <source>
        <dbReference type="ARBA" id="ARBA00022692"/>
    </source>
</evidence>
<dbReference type="AlphaFoldDB" id="A0AA35V4F9"/>
<dbReference type="GO" id="GO:0072657">
    <property type="term" value="P:protein localization to membrane"/>
    <property type="evidence" value="ECO:0007669"/>
    <property type="project" value="TreeGrafter"/>
</dbReference>